<sequence length="18" mass="2279">MLPKLYSFIDLHWVFLKQ</sequence>
<proteinExistence type="predicted"/>
<name>A0A0E9VSV8_ANGAN</name>
<dbReference type="AlphaFoldDB" id="A0A0E9VSV8"/>
<evidence type="ECO:0000313" key="1">
    <source>
        <dbReference type="EMBL" id="JAH80368.1"/>
    </source>
</evidence>
<protein>
    <submittedName>
        <fullName evidence="1">Uncharacterized protein</fullName>
    </submittedName>
</protein>
<organism evidence="1">
    <name type="scientific">Anguilla anguilla</name>
    <name type="common">European freshwater eel</name>
    <name type="synonym">Muraena anguilla</name>
    <dbReference type="NCBI Taxonomy" id="7936"/>
    <lineage>
        <taxon>Eukaryota</taxon>
        <taxon>Metazoa</taxon>
        <taxon>Chordata</taxon>
        <taxon>Craniata</taxon>
        <taxon>Vertebrata</taxon>
        <taxon>Euteleostomi</taxon>
        <taxon>Actinopterygii</taxon>
        <taxon>Neopterygii</taxon>
        <taxon>Teleostei</taxon>
        <taxon>Anguilliformes</taxon>
        <taxon>Anguillidae</taxon>
        <taxon>Anguilla</taxon>
    </lineage>
</organism>
<reference evidence="1" key="2">
    <citation type="journal article" date="2015" name="Fish Shellfish Immunol.">
        <title>Early steps in the European eel (Anguilla anguilla)-Vibrio vulnificus interaction in the gills: Role of the RtxA13 toxin.</title>
        <authorList>
            <person name="Callol A."/>
            <person name="Pajuelo D."/>
            <person name="Ebbesson L."/>
            <person name="Teles M."/>
            <person name="MacKenzie S."/>
            <person name="Amaro C."/>
        </authorList>
    </citation>
    <scope>NUCLEOTIDE SEQUENCE</scope>
</reference>
<accession>A0A0E9VSV8</accession>
<dbReference type="EMBL" id="GBXM01028209">
    <property type="protein sequence ID" value="JAH80368.1"/>
    <property type="molecule type" value="Transcribed_RNA"/>
</dbReference>
<reference evidence="1" key="1">
    <citation type="submission" date="2014-11" db="EMBL/GenBank/DDBJ databases">
        <authorList>
            <person name="Amaro Gonzalez C."/>
        </authorList>
    </citation>
    <scope>NUCLEOTIDE SEQUENCE</scope>
</reference>